<protein>
    <submittedName>
        <fullName evidence="2">Uncharacterized protein</fullName>
    </submittedName>
</protein>
<dbReference type="AlphaFoldDB" id="A0AAJ8BM64"/>
<evidence type="ECO:0000256" key="1">
    <source>
        <dbReference type="SAM" id="MobiDB-lite"/>
    </source>
</evidence>
<organism evidence="2">
    <name type="scientific">Aspergillus niger</name>
    <dbReference type="NCBI Taxonomy" id="5061"/>
    <lineage>
        <taxon>Eukaryota</taxon>
        <taxon>Fungi</taxon>
        <taxon>Dikarya</taxon>
        <taxon>Ascomycota</taxon>
        <taxon>Pezizomycotina</taxon>
        <taxon>Eurotiomycetes</taxon>
        <taxon>Eurotiomycetidae</taxon>
        <taxon>Eurotiales</taxon>
        <taxon>Aspergillaceae</taxon>
        <taxon>Aspergillus</taxon>
        <taxon>Aspergillus subgen. Circumdati</taxon>
    </lineage>
</organism>
<gene>
    <name evidence="2" type="ORF">An01g09690</name>
</gene>
<feature type="region of interest" description="Disordered" evidence="1">
    <location>
        <begin position="1"/>
        <end position="35"/>
    </location>
</feature>
<name>A0AAJ8BM64_ASPNG</name>
<reference evidence="2" key="2">
    <citation type="submission" date="2025-08" db="UniProtKB">
        <authorList>
            <consortium name="RefSeq"/>
        </authorList>
    </citation>
    <scope>IDENTIFICATION</scope>
</reference>
<reference evidence="2" key="1">
    <citation type="submission" date="2025-02" db="EMBL/GenBank/DDBJ databases">
        <authorList>
            <consortium name="NCBI Genome Project"/>
        </authorList>
    </citation>
    <scope>NUCLEOTIDE SEQUENCE</scope>
</reference>
<dbReference type="KEGG" id="ang:An01g09690"/>
<dbReference type="VEuPathDB" id="FungiDB:An01g09690"/>
<accession>A0AAJ8BM64</accession>
<proteinExistence type="predicted"/>
<sequence length="148" mass="16180">MESSMDPSTTKAIDRAEHGQPDKEAPLRSEDCQPGMQSVRHLRTAMGSGSRQEAYRDPASDVLHLAVTAISFKARCQLMGVYIPRILQLACSGPARPHAAHLPGMLLVQSCRPVIQGVREVIVRARTYGAEAIMAIYFDDAAVFCPKM</sequence>
<dbReference type="GeneID" id="84590054"/>
<dbReference type="RefSeq" id="XP_059599717.1">
    <property type="nucleotide sequence ID" value="XM_059750666.1"/>
</dbReference>
<feature type="compositionally biased region" description="Basic and acidic residues" evidence="1">
    <location>
        <begin position="12"/>
        <end position="31"/>
    </location>
</feature>
<evidence type="ECO:0000313" key="2">
    <source>
        <dbReference type="RefSeq" id="XP_059599717.1"/>
    </source>
</evidence>
<feature type="compositionally biased region" description="Polar residues" evidence="1">
    <location>
        <begin position="1"/>
        <end position="11"/>
    </location>
</feature>